<dbReference type="AlphaFoldDB" id="A0A3M6BY84"/>
<keyword evidence="1" id="KW-0472">Membrane</keyword>
<comment type="caution">
    <text evidence="2">The sequence shown here is derived from an EMBL/GenBank/DDBJ whole genome shotgun (WGS) entry which is preliminary data.</text>
</comment>
<evidence type="ECO:0000313" key="2">
    <source>
        <dbReference type="EMBL" id="RMV36178.1"/>
    </source>
</evidence>
<name>A0A3M6BY84_PSEYM</name>
<accession>A0A3M6BY84</accession>
<proteinExistence type="predicted"/>
<organism evidence="2 3">
    <name type="scientific">Pseudomonas syringae pv. maculicola</name>
    <dbReference type="NCBI Taxonomy" id="59511"/>
    <lineage>
        <taxon>Bacteria</taxon>
        <taxon>Pseudomonadati</taxon>
        <taxon>Pseudomonadota</taxon>
        <taxon>Gammaproteobacteria</taxon>
        <taxon>Pseudomonadales</taxon>
        <taxon>Pseudomonadaceae</taxon>
        <taxon>Pseudomonas</taxon>
    </lineage>
</organism>
<keyword evidence="2" id="KW-0449">Lipoprotein</keyword>
<keyword evidence="1" id="KW-0812">Transmembrane</keyword>
<gene>
    <name evidence="2" type="ORF">ALP13_01602</name>
</gene>
<sequence>GGSLTMHRCAIDFIARHWWRRLEIWLIAVLLIAGCLMLGFQAGQWSASAEHTRQLAEVRDAYDAALGKRDRRLDRLAETTTQAADKVETAASIASQAAHAANRAADKADEALGKANQ</sequence>
<feature type="transmembrane region" description="Helical" evidence="1">
    <location>
        <begin position="24"/>
        <end position="43"/>
    </location>
</feature>
<keyword evidence="1" id="KW-1133">Transmembrane helix</keyword>
<evidence type="ECO:0000313" key="3">
    <source>
        <dbReference type="Proteomes" id="UP000271631"/>
    </source>
</evidence>
<dbReference type="Proteomes" id="UP000271631">
    <property type="component" value="Unassembled WGS sequence"/>
</dbReference>
<reference evidence="2 3" key="1">
    <citation type="submission" date="2018-08" db="EMBL/GenBank/DDBJ databases">
        <title>Recombination of ecologically and evolutionarily significant loci maintains genetic cohesion in the Pseudomonas syringae species complex.</title>
        <authorList>
            <person name="Dillon M."/>
            <person name="Thakur S."/>
            <person name="Almeida R.N.D."/>
            <person name="Weir B.S."/>
            <person name="Guttman D.S."/>
        </authorList>
    </citation>
    <scope>NUCLEOTIDE SEQUENCE [LARGE SCALE GENOMIC DNA]</scope>
    <source>
        <strain evidence="2 3">ICMP 11281</strain>
    </source>
</reference>
<dbReference type="EMBL" id="RBUQ01000181">
    <property type="protein sequence ID" value="RMV36178.1"/>
    <property type="molecule type" value="Genomic_DNA"/>
</dbReference>
<protein>
    <submittedName>
        <fullName evidence="2">Putative Lipoprotein</fullName>
    </submittedName>
</protein>
<evidence type="ECO:0000256" key="1">
    <source>
        <dbReference type="SAM" id="Phobius"/>
    </source>
</evidence>
<feature type="non-terminal residue" evidence="2">
    <location>
        <position position="1"/>
    </location>
</feature>